<comment type="cofactor">
    <cofactor evidence="1">
        <name>FAD</name>
        <dbReference type="ChEBI" id="CHEBI:57692"/>
    </cofactor>
</comment>
<evidence type="ECO:0000256" key="2">
    <source>
        <dbReference type="ARBA" id="ARBA00004123"/>
    </source>
</evidence>
<keyword evidence="13" id="KW-0808">Transferase</keyword>
<dbReference type="PROSITE" id="PS50934">
    <property type="entry name" value="SWIRM"/>
    <property type="match status" value="1"/>
</dbReference>
<evidence type="ECO:0000256" key="4">
    <source>
        <dbReference type="ARBA" id="ARBA00022630"/>
    </source>
</evidence>
<dbReference type="InterPro" id="IPR009057">
    <property type="entry name" value="Homeodomain-like_sf"/>
</dbReference>
<evidence type="ECO:0000259" key="10">
    <source>
        <dbReference type="PROSITE" id="PS50835"/>
    </source>
</evidence>
<accession>A0A077YYL2</accession>
<keyword evidence="7" id="KW-0274">FAD</keyword>
<feature type="domain" description="Ig-like" evidence="10">
    <location>
        <begin position="155"/>
        <end position="229"/>
    </location>
</feature>
<dbReference type="InterPro" id="IPR011124">
    <property type="entry name" value="Znf_CW"/>
</dbReference>
<protein>
    <submittedName>
        <fullName evidence="13">Lysine specific histone demethylase 1B</fullName>
    </submittedName>
</protein>
<dbReference type="SUPFAM" id="SSF54373">
    <property type="entry name" value="FAD-linked reductases, C-terminal domain"/>
    <property type="match status" value="1"/>
</dbReference>
<dbReference type="GO" id="GO:0008270">
    <property type="term" value="F:zinc ion binding"/>
    <property type="evidence" value="ECO:0007669"/>
    <property type="project" value="UniProtKB-KW"/>
</dbReference>
<organism evidence="13 14">
    <name type="scientific">Trichuris trichiura</name>
    <name type="common">Whipworm</name>
    <name type="synonym">Trichocephalus trichiurus</name>
    <dbReference type="NCBI Taxonomy" id="36087"/>
    <lineage>
        <taxon>Eukaryota</taxon>
        <taxon>Metazoa</taxon>
        <taxon>Ecdysozoa</taxon>
        <taxon>Nematoda</taxon>
        <taxon>Enoplea</taxon>
        <taxon>Dorylaimia</taxon>
        <taxon>Trichinellida</taxon>
        <taxon>Trichuridae</taxon>
        <taxon>Trichuris</taxon>
    </lineage>
</organism>
<dbReference type="OrthoDB" id="2219495at2759"/>
<evidence type="ECO:0000256" key="7">
    <source>
        <dbReference type="ARBA" id="ARBA00022827"/>
    </source>
</evidence>
<dbReference type="Proteomes" id="UP000030665">
    <property type="component" value="Unassembled WGS sequence"/>
</dbReference>
<evidence type="ECO:0000256" key="1">
    <source>
        <dbReference type="ARBA" id="ARBA00001974"/>
    </source>
</evidence>
<keyword evidence="9" id="KW-0560">Oxidoreductase</keyword>
<dbReference type="GO" id="GO:0032259">
    <property type="term" value="P:methylation"/>
    <property type="evidence" value="ECO:0007669"/>
    <property type="project" value="UniProtKB-KW"/>
</dbReference>
<reference evidence="13" key="2">
    <citation type="submission" date="2014-03" db="EMBL/GenBank/DDBJ databases">
        <title>The whipworm genome and dual-species transcriptomics of an intimate host-pathogen interaction.</title>
        <authorList>
            <person name="Foth B.J."/>
            <person name="Tsai I.J."/>
            <person name="Reid A.J."/>
            <person name="Bancroft A.J."/>
            <person name="Nichol S."/>
            <person name="Tracey A."/>
            <person name="Holroyd N."/>
            <person name="Cotton J.A."/>
            <person name="Stanley E.J."/>
            <person name="Zarowiecki M."/>
            <person name="Liu J.Z."/>
            <person name="Huckvale T."/>
            <person name="Cooper P.J."/>
            <person name="Grencis R.K."/>
            <person name="Berriman M."/>
        </authorList>
    </citation>
    <scope>NUCLEOTIDE SEQUENCE [LARGE SCALE GENOMIC DNA]</scope>
</reference>
<dbReference type="PROSITE" id="PS51050">
    <property type="entry name" value="ZF_CW"/>
    <property type="match status" value="1"/>
</dbReference>
<keyword evidence="6" id="KW-0863">Zinc-finger</keyword>
<evidence type="ECO:0000313" key="14">
    <source>
        <dbReference type="Proteomes" id="UP000030665"/>
    </source>
</evidence>
<keyword evidence="5" id="KW-0479">Metal-binding</keyword>
<dbReference type="GO" id="GO:0005634">
    <property type="term" value="C:nucleus"/>
    <property type="evidence" value="ECO:0007669"/>
    <property type="project" value="UniProtKB-SubCell"/>
</dbReference>
<keyword evidence="14" id="KW-1185">Reference proteome</keyword>
<evidence type="ECO:0000256" key="5">
    <source>
        <dbReference type="ARBA" id="ARBA00022723"/>
    </source>
</evidence>
<comment type="subcellular location">
    <subcellularLocation>
        <location evidence="2">Nucleus</location>
    </subcellularLocation>
</comment>
<dbReference type="InterPro" id="IPR036188">
    <property type="entry name" value="FAD/NAD-bd_sf"/>
</dbReference>
<reference evidence="13" key="1">
    <citation type="submission" date="2014-01" db="EMBL/GenBank/DDBJ databases">
        <authorList>
            <person name="Aslett M."/>
        </authorList>
    </citation>
    <scope>NUCLEOTIDE SEQUENCE</scope>
</reference>
<dbReference type="Pfam" id="PF04433">
    <property type="entry name" value="SWIRM"/>
    <property type="match status" value="1"/>
</dbReference>
<dbReference type="EMBL" id="HG805834">
    <property type="protein sequence ID" value="CDW52911.1"/>
    <property type="molecule type" value="Genomic_DNA"/>
</dbReference>
<dbReference type="Gene3D" id="1.10.10.10">
    <property type="entry name" value="Winged helix-like DNA-binding domain superfamily/Winged helix DNA-binding domain"/>
    <property type="match status" value="1"/>
</dbReference>
<dbReference type="PROSITE" id="PS50835">
    <property type="entry name" value="IG_LIKE"/>
    <property type="match status" value="1"/>
</dbReference>
<dbReference type="PANTHER" id="PTHR10742">
    <property type="entry name" value="FLAVIN MONOAMINE OXIDASE"/>
    <property type="match status" value="1"/>
</dbReference>
<proteinExistence type="inferred from homology"/>
<dbReference type="SUPFAM" id="SSF51905">
    <property type="entry name" value="FAD/NAD(P)-binding domain"/>
    <property type="match status" value="1"/>
</dbReference>
<feature type="domain" description="SWIRM" evidence="11">
    <location>
        <begin position="251"/>
        <end position="349"/>
    </location>
</feature>
<dbReference type="PANTHER" id="PTHR10742:SF410">
    <property type="entry name" value="LYSINE-SPECIFIC HISTONE DEMETHYLASE 2"/>
    <property type="match status" value="1"/>
</dbReference>
<evidence type="ECO:0000256" key="6">
    <source>
        <dbReference type="ARBA" id="ARBA00022771"/>
    </source>
</evidence>
<comment type="similarity">
    <text evidence="3">Belongs to the flavin monoamine oxidase family.</text>
</comment>
<name>A0A077YYL2_TRITR</name>
<dbReference type="SUPFAM" id="SSF46689">
    <property type="entry name" value="Homeodomain-like"/>
    <property type="match status" value="1"/>
</dbReference>
<evidence type="ECO:0000259" key="12">
    <source>
        <dbReference type="PROSITE" id="PS51050"/>
    </source>
</evidence>
<dbReference type="Gene3D" id="3.30.40.100">
    <property type="match status" value="1"/>
</dbReference>
<dbReference type="InterPro" id="IPR050281">
    <property type="entry name" value="Flavin_monoamine_oxidase"/>
</dbReference>
<evidence type="ECO:0000256" key="8">
    <source>
        <dbReference type="ARBA" id="ARBA00022833"/>
    </source>
</evidence>
<sequence>MCRSALSRRLRPTSERLQRRTVRQKAFGRRFRQRRPDALVEIKDGKDGVVKRCSNVACRDVYPVCVAEASHRCSKGNVSSRWHHISTDEHLCQACYEYYTCKDGLQLVRQWRRRWKSGGGKSQPSVKNFIAEEVLPYWVQCRLCDKWRQVTSISPEVIQTFRCENSLAENGEVNQCTVLENPVVKHPLSVNWYHNLSTPVMLKNSPAGRFLANEYYCDLVGMSPTSRLDDWHTAYPMSEELEEVMQPFYLPNDYGRALSCRPDAMESQELEEFPEYRSDQALYLSIRNLVIALWSINPKEWVTPEKCRQFLICRGLVRILLVHEANRIVRYLTQKGLVNFGILPSPPDFFASTANRLSVLIIGAGISGLTAARHLQNLGAEVMILESKGEIGGRICDTHHMGTVVGKGGQLITGIVNNPFAVMCIQAGLKYRPLSDACPLFCSDGSLVDAYADKKVEFHFNSLLDAVEYYRSRAKEDNNLLDLLMQIHDTYLEENGTKFNTTENELLSFHISNLEYSCGASLDKVSSIHWSQNEQFAQFAGRHALMTSGCSSIIDRLANGLNIKLKHRVTKIDYSAGRVKVSVEGGRMFYSDKVLVTVPLAVLQNNAIEFIPQIPERKAKSIAALGCGKLEKVALQFPENFWAKKTQSADYFGNVASVTLPRGLFNVFYDFSPKQDASCASGSNVLMCYLSGEVVDLVKVKSDAETAAICLETLRRLFPEQKVPDPLNYMVSHWSQDPDIGMAYSYIKVGADGEDYDIVAEDLAKRASNRQFPQTFTGALVSGLREVYKILG</sequence>
<evidence type="ECO:0000256" key="3">
    <source>
        <dbReference type="ARBA" id="ARBA00005995"/>
    </source>
</evidence>
<dbReference type="STRING" id="36087.A0A077YYL2"/>
<dbReference type="InterPro" id="IPR007526">
    <property type="entry name" value="SWIRM"/>
</dbReference>
<gene>
    <name evidence="13" type="ORF">TTRE_0000117301</name>
</gene>
<dbReference type="Gene3D" id="3.50.50.60">
    <property type="entry name" value="FAD/NAD(P)-binding domain"/>
    <property type="match status" value="1"/>
</dbReference>
<dbReference type="GO" id="GO:0008168">
    <property type="term" value="F:methyltransferase activity"/>
    <property type="evidence" value="ECO:0007669"/>
    <property type="project" value="UniProtKB-KW"/>
</dbReference>
<feature type="domain" description="CW-type" evidence="12">
    <location>
        <begin position="132"/>
        <end position="184"/>
    </location>
</feature>
<dbReference type="AlphaFoldDB" id="A0A077YYL2"/>
<evidence type="ECO:0000313" key="13">
    <source>
        <dbReference type="EMBL" id="CDW52911.1"/>
    </source>
</evidence>
<dbReference type="Gene3D" id="3.90.660.10">
    <property type="match status" value="1"/>
</dbReference>
<dbReference type="Pfam" id="PF01593">
    <property type="entry name" value="Amino_oxidase"/>
    <property type="match status" value="1"/>
</dbReference>
<evidence type="ECO:0000259" key="11">
    <source>
        <dbReference type="PROSITE" id="PS50934"/>
    </source>
</evidence>
<keyword evidence="4" id="KW-0285">Flavoprotein</keyword>
<keyword evidence="8" id="KW-0862">Zinc</keyword>
<keyword evidence="13" id="KW-0489">Methyltransferase</keyword>
<dbReference type="InterPro" id="IPR036388">
    <property type="entry name" value="WH-like_DNA-bd_sf"/>
</dbReference>
<evidence type="ECO:0000256" key="9">
    <source>
        <dbReference type="ARBA" id="ARBA00023002"/>
    </source>
</evidence>
<dbReference type="GO" id="GO:0140682">
    <property type="term" value="F:FAD-dependent H3K4me/H3K4me3 demethylase activity"/>
    <property type="evidence" value="ECO:0007669"/>
    <property type="project" value="UniProtKB-ARBA"/>
</dbReference>
<dbReference type="InterPro" id="IPR007110">
    <property type="entry name" value="Ig-like_dom"/>
</dbReference>
<dbReference type="InterPro" id="IPR002937">
    <property type="entry name" value="Amino_oxidase"/>
</dbReference>